<accession>A0ACC0KW76</accession>
<evidence type="ECO:0000313" key="1">
    <source>
        <dbReference type="EMBL" id="KAI8440432.1"/>
    </source>
</evidence>
<dbReference type="EMBL" id="CM046102">
    <property type="protein sequence ID" value="KAI8440432.1"/>
    <property type="molecule type" value="Genomic_DNA"/>
</dbReference>
<protein>
    <submittedName>
        <fullName evidence="1">Uncharacterized protein</fullName>
    </submittedName>
</protein>
<proteinExistence type="predicted"/>
<gene>
    <name evidence="1" type="ORF">MSG28_001741</name>
</gene>
<name>A0ACC0KW76_CHOFU</name>
<comment type="caution">
    <text evidence="1">The sequence shown here is derived from an EMBL/GenBank/DDBJ whole genome shotgun (WGS) entry which is preliminary data.</text>
</comment>
<sequence>MNCLNSRHELHEFDPIEPSAPFYYPPQPPPYNPEYIYGVVECQSASFSPAHEWGVSTESYAKSTCTEERGGGWGRPRRSLYEGVNCMPLGRGGSVVAATIAALHSRSASEGKHRAPKLRSSPIQSCTSGGVRSSREELRRASGCSERPLSTASEASERDSASVQSSEEPPPNEMSLVRSLMSDREYLTEPFDEDEERAAAGYVHPAVRSYMYSPMGGDSDSPDEATVKCTAWPEASVPARADSSDTESSSSIDDDSDLQDFEARSGDGDYRTLTPRRLDNSTRRDDAFKWMPSENMSDVVEPTSIESRTEEQASGSLDRRRRAPADRNDRDRKTRSSLSTKPPQHPSSVRASPRPRRPRVEETPPELQRRWNSYEHFRWPGPEGGWWPPMCWCHGPPAPPPCYMHDRSWPSHPSLPPVPSRSYKNDAEDRVRRLEADKESLHLQVQVLSEQVAAQSDKMADLERALLDARQRLDDAEQRLQKEMLQRSSLETQKLELLSKLSEVRLQAAARGVLERSPPLPDTPLARPAPPRTPPANYGRQIERNTHMYSSLPRSSVLATDARAFGKHTMVVARGRGQSVPNLAEKDETARGSPSPSLREVRARLGSGGGVRLEGDELARSSLRVSTPPRKHQTMPWQTTDLRQWDCETTCGWLESLGLETYVPAARAWLGATPDARGVIAAASHNAIEKELALKHPMHRKKIVLALTDLLGGHGDPMLTASGALDTAWVLRWLEDVGVCGARAAASDAALDGRGLHRLTHAELHAQLRVSHALHALAVRRGTYSARGSDARWTGAASRIQVLRDNKFSPDTMIRRAAEGEAAGAGDTEAEIARWSSHRVMQWLKQIDLAEYAPNLRGAGVHGGLMLLEPRFTAELLAALLNIPANKTLLRRHLTQRFNDLLGRDVIQQKRNAEQTLGYQPLTATTKYKVPKKSQFSLKRKKSKDELELGDLVCPLHDDCSGDANTSPTMRVKSAEAVVASAVSPPRDDTRAH</sequence>
<keyword evidence="2" id="KW-1185">Reference proteome</keyword>
<dbReference type="Proteomes" id="UP001064048">
    <property type="component" value="Chromosome 2"/>
</dbReference>
<reference evidence="1 2" key="1">
    <citation type="journal article" date="2022" name="Genome Biol. Evol.">
        <title>The Spruce Budworm Genome: Reconstructing the Evolutionary History of Antifreeze Proteins.</title>
        <authorList>
            <person name="Beliveau C."/>
            <person name="Gagne P."/>
            <person name="Picq S."/>
            <person name="Vernygora O."/>
            <person name="Keeling C.I."/>
            <person name="Pinkney K."/>
            <person name="Doucet D."/>
            <person name="Wen F."/>
            <person name="Johnston J.S."/>
            <person name="Maaroufi H."/>
            <person name="Boyle B."/>
            <person name="Laroche J."/>
            <person name="Dewar K."/>
            <person name="Juretic N."/>
            <person name="Blackburn G."/>
            <person name="Nisole A."/>
            <person name="Brunet B."/>
            <person name="Brandao M."/>
            <person name="Lumley L."/>
            <person name="Duan J."/>
            <person name="Quan G."/>
            <person name="Lucarotti C.J."/>
            <person name="Roe A.D."/>
            <person name="Sperling F.A.H."/>
            <person name="Levesque R.C."/>
            <person name="Cusson M."/>
        </authorList>
    </citation>
    <scope>NUCLEOTIDE SEQUENCE [LARGE SCALE GENOMIC DNA]</scope>
    <source>
        <strain evidence="1">Glfc:IPQL:Cfum</strain>
    </source>
</reference>
<organism evidence="1 2">
    <name type="scientific">Choristoneura fumiferana</name>
    <name type="common">Spruce budworm moth</name>
    <name type="synonym">Archips fumiferana</name>
    <dbReference type="NCBI Taxonomy" id="7141"/>
    <lineage>
        <taxon>Eukaryota</taxon>
        <taxon>Metazoa</taxon>
        <taxon>Ecdysozoa</taxon>
        <taxon>Arthropoda</taxon>
        <taxon>Hexapoda</taxon>
        <taxon>Insecta</taxon>
        <taxon>Pterygota</taxon>
        <taxon>Neoptera</taxon>
        <taxon>Endopterygota</taxon>
        <taxon>Lepidoptera</taxon>
        <taxon>Glossata</taxon>
        <taxon>Ditrysia</taxon>
        <taxon>Tortricoidea</taxon>
        <taxon>Tortricidae</taxon>
        <taxon>Tortricinae</taxon>
        <taxon>Choristoneura</taxon>
    </lineage>
</organism>
<evidence type="ECO:0000313" key="2">
    <source>
        <dbReference type="Proteomes" id="UP001064048"/>
    </source>
</evidence>